<evidence type="ECO:0000256" key="3">
    <source>
        <dbReference type="ARBA" id="ARBA00022605"/>
    </source>
</evidence>
<keyword evidence="4 7" id="KW-0378">Hydrolase</keyword>
<dbReference type="UniPathway" id="UPA00904">
    <property type="reaction ID" value="UER00871"/>
</dbReference>
<keyword evidence="3" id="KW-0028">Amino-acid biosynthesis</keyword>
<dbReference type="RefSeq" id="WP_032818161.1">
    <property type="nucleotide sequence ID" value="NZ_CP014324.1"/>
</dbReference>
<evidence type="ECO:0000256" key="1">
    <source>
        <dbReference type="ARBA" id="ARBA00004945"/>
    </source>
</evidence>
<dbReference type="SUPFAM" id="SSF53167">
    <property type="entry name" value="Purine and uridine phosphorylases"/>
    <property type="match status" value="1"/>
</dbReference>
<evidence type="ECO:0000313" key="10">
    <source>
        <dbReference type="Proteomes" id="UP000181728"/>
    </source>
</evidence>
<protein>
    <recommendedName>
        <fullName evidence="2">adenosylhomocysteine nucleosidase</fullName>
        <ecNumber evidence="2">3.2.2.9</ecNumber>
    </recommendedName>
</protein>
<dbReference type="EC" id="3.2.2.9" evidence="2"/>
<keyword evidence="5" id="KW-0486">Methionine biosynthesis</keyword>
<reference evidence="7" key="3">
    <citation type="submission" date="2019-10" db="EMBL/GenBank/DDBJ databases">
        <title>Malate fermentation in French cider.</title>
        <authorList>
            <person name="Cousin F.J."/>
            <person name="Medina Fernandez S."/>
            <person name="Misery B."/>
            <person name="Laplace J.-M."/>
            <person name="Cretenet M."/>
        </authorList>
    </citation>
    <scope>NUCLEOTIDE SEQUENCE</scope>
    <source>
        <strain evidence="7">UCMA15129</strain>
    </source>
</reference>
<dbReference type="PANTHER" id="PTHR46832">
    <property type="entry name" value="5'-METHYLTHIOADENOSINE/S-ADENOSYLHOMOCYSTEINE NUCLEOSIDASE"/>
    <property type="match status" value="1"/>
</dbReference>
<dbReference type="GO" id="GO:0008930">
    <property type="term" value="F:methylthioadenosine nucleosidase activity"/>
    <property type="evidence" value="ECO:0007669"/>
    <property type="project" value="InterPro"/>
</dbReference>
<dbReference type="GO" id="GO:0019509">
    <property type="term" value="P:L-methionine salvage from methylthioadenosine"/>
    <property type="evidence" value="ECO:0007669"/>
    <property type="project" value="UniProtKB-UniPathway"/>
</dbReference>
<dbReference type="NCBIfam" id="NF004079">
    <property type="entry name" value="PRK05584.1"/>
    <property type="match status" value="1"/>
</dbReference>
<evidence type="ECO:0000256" key="2">
    <source>
        <dbReference type="ARBA" id="ARBA00011974"/>
    </source>
</evidence>
<evidence type="ECO:0000256" key="4">
    <source>
        <dbReference type="ARBA" id="ARBA00022801"/>
    </source>
</evidence>
<reference evidence="8 10" key="1">
    <citation type="journal article" date="2016" name="BMC Genomics">
        <title>Consensus pan-genome assembly of the specialised wine bacterium Oenococcus oeni.</title>
        <authorList>
            <person name="Sternes P.R."/>
            <person name="Borneman A.R."/>
        </authorList>
    </citation>
    <scope>NUCLEOTIDE SEQUENCE [LARGE SCALE GENOMIC DNA]</scope>
    <source>
        <strain evidence="8 10">AWRIB661</strain>
    </source>
</reference>
<accession>A0A3S7H1Z0</accession>
<dbReference type="InterPro" id="IPR035994">
    <property type="entry name" value="Nucleoside_phosphorylase_sf"/>
</dbReference>
<dbReference type="Proteomes" id="UP000294726">
    <property type="component" value="Chromosome"/>
</dbReference>
<dbReference type="AlphaFoldDB" id="A0A3S7H1Z0"/>
<organism evidence="7 12">
    <name type="scientific">Oenococcus oeni</name>
    <name type="common">Leuconostoc oenos</name>
    <dbReference type="NCBI Taxonomy" id="1247"/>
    <lineage>
        <taxon>Bacteria</taxon>
        <taxon>Bacillati</taxon>
        <taxon>Bacillota</taxon>
        <taxon>Bacilli</taxon>
        <taxon>Lactobacillales</taxon>
        <taxon>Lactobacillaceae</taxon>
        <taxon>Oenococcus</taxon>
    </lineage>
</organism>
<dbReference type="EMBL" id="WERV01000002">
    <property type="protein sequence ID" value="MDV7714652.1"/>
    <property type="molecule type" value="Genomic_DNA"/>
</dbReference>
<dbReference type="Pfam" id="PF01048">
    <property type="entry name" value="PNP_UDP_1"/>
    <property type="match status" value="1"/>
</dbReference>
<gene>
    <name evidence="9" type="primary">mtnN</name>
    <name evidence="8" type="ORF">ATX59_05375</name>
    <name evidence="7" type="ORF">GA838_02490</name>
    <name evidence="9" type="ORF">OENI_1098</name>
</gene>
<dbReference type="EMBL" id="MLOK01000039">
    <property type="protein sequence ID" value="OIM21208.1"/>
    <property type="molecule type" value="Genomic_DNA"/>
</dbReference>
<dbReference type="InterPro" id="IPR000845">
    <property type="entry name" value="Nucleoside_phosphorylase_d"/>
</dbReference>
<evidence type="ECO:0000313" key="7">
    <source>
        <dbReference type="EMBL" id="MDV7714652.1"/>
    </source>
</evidence>
<dbReference type="GO" id="GO:0008782">
    <property type="term" value="F:adenosylhomocysteine nucleosidase activity"/>
    <property type="evidence" value="ECO:0007669"/>
    <property type="project" value="UniProtKB-EC"/>
</dbReference>
<dbReference type="InterPro" id="IPR010049">
    <property type="entry name" value="MTA_SAH_Nsdase"/>
</dbReference>
<feature type="domain" description="Nucleoside phosphorylase" evidence="6">
    <location>
        <begin position="2"/>
        <end position="221"/>
    </location>
</feature>
<evidence type="ECO:0000313" key="9">
    <source>
        <dbReference type="EMBL" id="VDB98333.1"/>
    </source>
</evidence>
<dbReference type="NCBIfam" id="TIGR01704">
    <property type="entry name" value="MTA_SAH-Nsdase"/>
    <property type="match status" value="1"/>
</dbReference>
<evidence type="ECO:0000313" key="12">
    <source>
        <dbReference type="Proteomes" id="UP001281024"/>
    </source>
</evidence>
<evidence type="ECO:0000256" key="5">
    <source>
        <dbReference type="ARBA" id="ARBA00023167"/>
    </source>
</evidence>
<dbReference type="CDD" id="cd09008">
    <property type="entry name" value="MTAN"/>
    <property type="match status" value="1"/>
</dbReference>
<reference evidence="9 11" key="2">
    <citation type="submission" date="2018-08" db="EMBL/GenBank/DDBJ databases">
        <authorList>
            <person name="Lorentzen P. G. S. M."/>
        </authorList>
    </citation>
    <scope>NUCLEOTIDE SEQUENCE [LARGE SCALE GENOMIC DNA]</scope>
    <source>
        <strain evidence="9 11">CRBO_1381</strain>
    </source>
</reference>
<dbReference type="PANTHER" id="PTHR46832:SF1">
    <property type="entry name" value="5'-METHYLTHIOADENOSINE_S-ADENOSYLHOMOCYSTEINE NUCLEOSIDASE"/>
    <property type="match status" value="1"/>
</dbReference>
<comment type="pathway">
    <text evidence="1">Amino-acid biosynthesis; L-methionine biosynthesis via salvage pathway; S-methyl-5-thio-alpha-D-ribose 1-phosphate from S-methyl-5'-thioadenosine (hydrolase route): step 1/2.</text>
</comment>
<evidence type="ECO:0000259" key="6">
    <source>
        <dbReference type="Pfam" id="PF01048"/>
    </source>
</evidence>
<dbReference type="GO" id="GO:0019284">
    <property type="term" value="P:L-methionine salvage from S-adenosylmethionine"/>
    <property type="evidence" value="ECO:0007669"/>
    <property type="project" value="TreeGrafter"/>
</dbReference>
<sequence>MKIGIITPMEQEKRQLLDALSNIQSEKIAGQNFSEGQIYGKDVILTESGIGKVQAAMATGVLLDRYKPDLVVNTGSAGALAAGLHIGDQVIASKLAHHDVYNTKFEGSVGYVPEKPRFFESDPQLVKDFQEVNPEAKTGLIVTGDSFVMGDMKNTIIKNFPDGLAVEMEGAAVAQVAYDFQVPFVILRAISDAADDQAAISFDEFLVQAGERSAKLLLNFIQSI</sequence>
<evidence type="ECO:0000313" key="11">
    <source>
        <dbReference type="Proteomes" id="UP000294726"/>
    </source>
</evidence>
<dbReference type="GO" id="GO:0005829">
    <property type="term" value="C:cytosol"/>
    <property type="evidence" value="ECO:0007669"/>
    <property type="project" value="TreeGrafter"/>
</dbReference>
<dbReference type="Proteomes" id="UP001281024">
    <property type="component" value="Unassembled WGS sequence"/>
</dbReference>
<dbReference type="Gene3D" id="3.40.50.1580">
    <property type="entry name" value="Nucleoside phosphorylase domain"/>
    <property type="match status" value="1"/>
</dbReference>
<keyword evidence="7" id="KW-0326">Glycosidase</keyword>
<dbReference type="EMBL" id="LR031358">
    <property type="protein sequence ID" value="VDB98333.1"/>
    <property type="molecule type" value="Genomic_DNA"/>
</dbReference>
<proteinExistence type="predicted"/>
<evidence type="ECO:0000313" key="8">
    <source>
        <dbReference type="EMBL" id="OIM21208.1"/>
    </source>
</evidence>
<dbReference type="GO" id="GO:0009164">
    <property type="term" value="P:nucleoside catabolic process"/>
    <property type="evidence" value="ECO:0007669"/>
    <property type="project" value="InterPro"/>
</dbReference>
<dbReference type="Proteomes" id="UP000181728">
    <property type="component" value="Unassembled WGS sequence"/>
</dbReference>
<name>A0A3S7H1Z0_OENOE</name>